<feature type="domain" description="Ionotropic glutamate receptor L-glutamate and glycine-binding" evidence="14">
    <location>
        <begin position="52"/>
        <end position="97"/>
    </location>
</feature>
<dbReference type="CDD" id="cd13629">
    <property type="entry name" value="PBP2_Dsm1740"/>
    <property type="match status" value="1"/>
</dbReference>
<dbReference type="Pfam" id="PF00497">
    <property type="entry name" value="SBP_bac_3"/>
    <property type="match status" value="1"/>
</dbReference>
<dbReference type="eggNOG" id="COG0834">
    <property type="taxonomic scope" value="Bacteria"/>
</dbReference>
<keyword evidence="5" id="KW-1133">Transmembrane helix</keyword>
<evidence type="ECO:0000256" key="6">
    <source>
        <dbReference type="ARBA" id="ARBA00023065"/>
    </source>
</evidence>
<dbReference type="Proteomes" id="UP000014975">
    <property type="component" value="Unassembled WGS sequence"/>
</dbReference>
<organism evidence="15 16">
    <name type="scientific">Alkalidesulfovibrio alkalitolerans DSM 16529</name>
    <dbReference type="NCBI Taxonomy" id="1121439"/>
    <lineage>
        <taxon>Bacteria</taxon>
        <taxon>Pseudomonadati</taxon>
        <taxon>Thermodesulfobacteriota</taxon>
        <taxon>Desulfovibrionia</taxon>
        <taxon>Desulfovibrionales</taxon>
        <taxon>Desulfovibrionaceae</taxon>
        <taxon>Alkalidesulfovibrio</taxon>
    </lineage>
</organism>
<dbReference type="RefSeq" id="WP_020887287.1">
    <property type="nucleotide sequence ID" value="NZ_ATHI01000026.1"/>
</dbReference>
<dbReference type="PANTHER" id="PTHR35936:SF38">
    <property type="entry name" value="GLUTAMINE-BINDING PERIPLASMIC PROTEIN"/>
    <property type="match status" value="1"/>
</dbReference>
<keyword evidence="7" id="KW-0472">Membrane</keyword>
<comment type="caution">
    <text evidence="15">The sequence shown here is derived from an EMBL/GenBank/DDBJ whole genome shotgun (WGS) entry which is preliminary data.</text>
</comment>
<feature type="domain" description="Solute-binding protein family 3/N-terminal" evidence="13">
    <location>
        <begin position="42"/>
        <end position="265"/>
    </location>
</feature>
<evidence type="ECO:0000256" key="1">
    <source>
        <dbReference type="ARBA" id="ARBA00004141"/>
    </source>
</evidence>
<accession>S7T7P9</accession>
<evidence type="ECO:0000256" key="8">
    <source>
        <dbReference type="ARBA" id="ARBA00023170"/>
    </source>
</evidence>
<evidence type="ECO:0000259" key="14">
    <source>
        <dbReference type="SMART" id="SM00918"/>
    </source>
</evidence>
<evidence type="ECO:0000256" key="7">
    <source>
        <dbReference type="ARBA" id="ARBA00023136"/>
    </source>
</evidence>
<dbReference type="GO" id="GO:0015276">
    <property type="term" value="F:ligand-gated monoatomic ion channel activity"/>
    <property type="evidence" value="ECO:0007669"/>
    <property type="project" value="InterPro"/>
</dbReference>
<dbReference type="Gene3D" id="3.40.190.10">
    <property type="entry name" value="Periplasmic binding protein-like II"/>
    <property type="match status" value="2"/>
</dbReference>
<dbReference type="STRING" id="1121439.dsat_0593"/>
<evidence type="ECO:0000256" key="12">
    <source>
        <dbReference type="SAM" id="SignalP"/>
    </source>
</evidence>
<dbReference type="SUPFAM" id="SSF53850">
    <property type="entry name" value="Periplasmic binding protein-like II"/>
    <property type="match status" value="1"/>
</dbReference>
<evidence type="ECO:0000256" key="9">
    <source>
        <dbReference type="ARBA" id="ARBA00023180"/>
    </source>
</evidence>
<evidence type="ECO:0000256" key="10">
    <source>
        <dbReference type="ARBA" id="ARBA00023286"/>
    </source>
</evidence>
<dbReference type="GO" id="GO:0016020">
    <property type="term" value="C:membrane"/>
    <property type="evidence" value="ECO:0007669"/>
    <property type="project" value="UniProtKB-SubCell"/>
</dbReference>
<comment type="subcellular location">
    <subcellularLocation>
        <location evidence="1">Membrane</location>
        <topology evidence="1">Multi-pass membrane protein</topology>
    </subcellularLocation>
</comment>
<dbReference type="InterPro" id="IPR019594">
    <property type="entry name" value="Glu/Gly-bd"/>
</dbReference>
<keyword evidence="4 12" id="KW-0732">Signal</keyword>
<keyword evidence="10" id="KW-1071">Ligand-gated ion channel</keyword>
<dbReference type="OrthoDB" id="6192933at2"/>
<feature type="chain" id="PRO_5004544446" evidence="12">
    <location>
        <begin position="23"/>
        <end position="272"/>
    </location>
</feature>
<keyword evidence="11" id="KW-0407">Ion channel</keyword>
<name>S7T7P9_9BACT</name>
<keyword evidence="16" id="KW-1185">Reference proteome</keyword>
<evidence type="ECO:0000313" key="15">
    <source>
        <dbReference type="EMBL" id="EPR33152.1"/>
    </source>
</evidence>
<keyword evidence="6" id="KW-0406">Ion transport</keyword>
<keyword evidence="3" id="KW-0812">Transmembrane</keyword>
<gene>
    <name evidence="15" type="ORF">dsat_0593</name>
</gene>
<evidence type="ECO:0000256" key="4">
    <source>
        <dbReference type="ARBA" id="ARBA00022729"/>
    </source>
</evidence>
<dbReference type="PANTHER" id="PTHR35936">
    <property type="entry name" value="MEMBRANE-BOUND LYTIC MUREIN TRANSGLYCOSYLASE F"/>
    <property type="match status" value="1"/>
</dbReference>
<evidence type="ECO:0000259" key="13">
    <source>
        <dbReference type="SMART" id="SM00062"/>
    </source>
</evidence>
<evidence type="ECO:0000313" key="16">
    <source>
        <dbReference type="Proteomes" id="UP000014975"/>
    </source>
</evidence>
<evidence type="ECO:0000256" key="2">
    <source>
        <dbReference type="ARBA" id="ARBA00022448"/>
    </source>
</evidence>
<keyword evidence="9" id="KW-0325">Glycoprotein</keyword>
<dbReference type="AlphaFoldDB" id="S7T7P9"/>
<keyword evidence="8" id="KW-0675">Receptor</keyword>
<reference evidence="15 16" key="1">
    <citation type="journal article" date="2013" name="Genome Announc.">
        <title>Draft genome sequences for three mercury-methylating, sulfate-reducing bacteria.</title>
        <authorList>
            <person name="Brown S.D."/>
            <person name="Hurt R.A.Jr."/>
            <person name="Gilmour C.C."/>
            <person name="Elias D.A."/>
        </authorList>
    </citation>
    <scope>NUCLEOTIDE SEQUENCE [LARGE SCALE GENOMIC DNA]</scope>
    <source>
        <strain evidence="15 16">DSM 16529</strain>
    </source>
</reference>
<dbReference type="SMART" id="SM00918">
    <property type="entry name" value="Lig_chan-Glu_bd"/>
    <property type="match status" value="1"/>
</dbReference>
<evidence type="ECO:0000256" key="3">
    <source>
        <dbReference type="ARBA" id="ARBA00022692"/>
    </source>
</evidence>
<dbReference type="EMBL" id="ATHI01000026">
    <property type="protein sequence ID" value="EPR33152.1"/>
    <property type="molecule type" value="Genomic_DNA"/>
</dbReference>
<dbReference type="InterPro" id="IPR001638">
    <property type="entry name" value="Solute-binding_3/MltF_N"/>
</dbReference>
<keyword evidence="2" id="KW-0813">Transport</keyword>
<evidence type="ECO:0000256" key="5">
    <source>
        <dbReference type="ARBA" id="ARBA00022989"/>
    </source>
</evidence>
<proteinExistence type="predicted"/>
<feature type="signal peptide" evidence="12">
    <location>
        <begin position="1"/>
        <end position="22"/>
    </location>
</feature>
<protein>
    <submittedName>
        <fullName evidence="15">ABC-type transporter, periplasmic subunit family 3</fullName>
    </submittedName>
</protein>
<dbReference type="SMART" id="SM00062">
    <property type="entry name" value="PBPb"/>
    <property type="match status" value="1"/>
</dbReference>
<evidence type="ECO:0000256" key="11">
    <source>
        <dbReference type="ARBA" id="ARBA00023303"/>
    </source>
</evidence>
<dbReference type="PATRIC" id="fig|1121439.3.peg.1949"/>
<sequence>MRRTTIIIACLLAILAALPAMADVRRDLTEAGTMEQVFRRGVLRVGMDIFEPWAMKDKNGEFIGFEIDVARRLAGDLGVRLELVPTKWDGIIPALLTGKFDVIIGGMSIRADRAKKVNFTIPYDVSGMSIVANTQRLPGKTRIEDFDDPSVTVAARAGTTAAKAAEKFLPKAKLLLFNDEPQAVQEVLSGRAQAFVSMAPKPAFEAIANPGKLYLPFSGTFTSEPNAMALRKGDPDSLNLLDSWIRAVEAEGWFKERRRYWFETRDWADQLP</sequence>